<evidence type="ECO:0000313" key="6">
    <source>
        <dbReference type="Proteomes" id="UP001055057"/>
    </source>
</evidence>
<proteinExistence type="predicted"/>
<feature type="compositionally biased region" description="Pro residues" evidence="2">
    <location>
        <begin position="147"/>
        <end position="161"/>
    </location>
</feature>
<evidence type="ECO:0000313" key="5">
    <source>
        <dbReference type="EMBL" id="GJE61374.1"/>
    </source>
</evidence>
<dbReference type="Proteomes" id="UP001055057">
    <property type="component" value="Unassembled WGS sequence"/>
</dbReference>
<feature type="domain" description="Alkaline proteinase inhibitor/ Outer membrane lipoprotein Omp19" evidence="4">
    <location>
        <begin position="45"/>
        <end position="135"/>
    </location>
</feature>
<reference evidence="5" key="1">
    <citation type="journal article" date="2021" name="Front. Microbiol.">
        <title>Comprehensive Comparative Genomics and Phenotyping of Methylobacterium Species.</title>
        <authorList>
            <person name="Alessa O."/>
            <person name="Ogura Y."/>
            <person name="Fujitani Y."/>
            <person name="Takami H."/>
            <person name="Hayashi T."/>
            <person name="Sahin N."/>
            <person name="Tani A."/>
        </authorList>
    </citation>
    <scope>NUCLEOTIDE SEQUENCE</scope>
    <source>
        <strain evidence="5">DSM 23632</strain>
    </source>
</reference>
<dbReference type="SUPFAM" id="SSF50882">
    <property type="entry name" value="beta-Barrel protease inhibitors"/>
    <property type="match status" value="2"/>
</dbReference>
<dbReference type="RefSeq" id="WP_238183937.1">
    <property type="nucleotide sequence ID" value="NZ_BPRB01000207.1"/>
</dbReference>
<evidence type="ECO:0000259" key="4">
    <source>
        <dbReference type="Pfam" id="PF02974"/>
    </source>
</evidence>
<dbReference type="Pfam" id="PF02974">
    <property type="entry name" value="Inh"/>
    <property type="match status" value="1"/>
</dbReference>
<dbReference type="EMBL" id="BPRB01000207">
    <property type="protein sequence ID" value="GJE61374.1"/>
    <property type="molecule type" value="Genomic_DNA"/>
</dbReference>
<keyword evidence="1 3" id="KW-0732">Signal</keyword>
<protein>
    <recommendedName>
        <fullName evidence="4">Alkaline proteinase inhibitor/ Outer membrane lipoprotein Omp19 domain-containing protein</fullName>
    </recommendedName>
</protein>
<sequence length="272" mass="29155">MSRWVLSAIAAACLAGPARAQDAAPPPPAAEQPAPFAVTLPDKLADVPGTWDLSRDGTNRRCVLTLTMENGDAGRRLRFPAGCRRALPLLGGVAGWLFADGGVRLVDRNVRPLLAFAKRPDKRSLVARAETGEVYNLVPLEIATMRPPEPPPVAARPPAEPPRAGAELPPPAADETAGQRPSPGLYALDRYRDRDVCRLDLGAGAGAPVRIVDGCRDSGLEIFDPALWSYAGGKMTLKSKRGHTVDLVPTGDGRWRREPETGTTFVLRRIEP</sequence>
<keyword evidence="6" id="KW-1185">Reference proteome</keyword>
<dbReference type="Gene3D" id="2.40.128.10">
    <property type="match status" value="2"/>
</dbReference>
<dbReference type="InterPro" id="IPR016085">
    <property type="entry name" value="Protease_inh_B-barrel_dom"/>
</dbReference>
<reference evidence="5" key="2">
    <citation type="submission" date="2021-08" db="EMBL/GenBank/DDBJ databases">
        <authorList>
            <person name="Tani A."/>
            <person name="Ola A."/>
            <person name="Ogura Y."/>
            <person name="Katsura K."/>
            <person name="Hayashi T."/>
        </authorList>
    </citation>
    <scope>NUCLEOTIDE SEQUENCE</scope>
    <source>
        <strain evidence="5">DSM 23632</strain>
    </source>
</reference>
<evidence type="ECO:0000256" key="1">
    <source>
        <dbReference type="ARBA" id="ARBA00022729"/>
    </source>
</evidence>
<feature type="chain" id="PRO_5045120707" description="Alkaline proteinase inhibitor/ Outer membrane lipoprotein Omp19 domain-containing protein" evidence="3">
    <location>
        <begin position="21"/>
        <end position="272"/>
    </location>
</feature>
<organism evidence="5 6">
    <name type="scientific">Methylobacterium trifolii</name>
    <dbReference type="NCBI Taxonomy" id="1003092"/>
    <lineage>
        <taxon>Bacteria</taxon>
        <taxon>Pseudomonadati</taxon>
        <taxon>Pseudomonadota</taxon>
        <taxon>Alphaproteobacteria</taxon>
        <taxon>Hyphomicrobiales</taxon>
        <taxon>Methylobacteriaceae</taxon>
        <taxon>Methylobacterium</taxon>
    </lineage>
</organism>
<feature type="signal peptide" evidence="3">
    <location>
        <begin position="1"/>
        <end position="20"/>
    </location>
</feature>
<accession>A0ABQ4U2G8</accession>
<dbReference type="InterPro" id="IPR021140">
    <property type="entry name" value="Inh/Omp19"/>
</dbReference>
<feature type="region of interest" description="Disordered" evidence="2">
    <location>
        <begin position="146"/>
        <end position="185"/>
    </location>
</feature>
<comment type="caution">
    <text evidence="5">The sequence shown here is derived from an EMBL/GenBank/DDBJ whole genome shotgun (WGS) entry which is preliminary data.</text>
</comment>
<gene>
    <name evidence="5" type="ORF">MPOCJGCO_3496</name>
</gene>
<name>A0ABQ4U2G8_9HYPH</name>
<evidence type="ECO:0000256" key="3">
    <source>
        <dbReference type="SAM" id="SignalP"/>
    </source>
</evidence>
<evidence type="ECO:0000256" key="2">
    <source>
        <dbReference type="SAM" id="MobiDB-lite"/>
    </source>
</evidence>